<reference evidence="3" key="1">
    <citation type="journal article" date="2019" name="Nat. Commun.">
        <title>Expansion of phycobilisome linker gene families in mesophilic red algae.</title>
        <authorList>
            <person name="Lee J."/>
            <person name="Kim D."/>
            <person name="Bhattacharya D."/>
            <person name="Yoon H.S."/>
        </authorList>
    </citation>
    <scope>NUCLEOTIDE SEQUENCE [LARGE SCALE GENOMIC DNA]</scope>
    <source>
        <strain evidence="3">CCMP 1328</strain>
    </source>
</reference>
<proteinExistence type="predicted"/>
<feature type="region of interest" description="Disordered" evidence="1">
    <location>
        <begin position="182"/>
        <end position="204"/>
    </location>
</feature>
<dbReference type="AlphaFoldDB" id="A0A5J4YUG1"/>
<evidence type="ECO:0000256" key="1">
    <source>
        <dbReference type="SAM" id="MobiDB-lite"/>
    </source>
</evidence>
<gene>
    <name evidence="2" type="ORF">FVE85_3380</name>
</gene>
<dbReference type="EMBL" id="VRMN01000004">
    <property type="protein sequence ID" value="KAA8495139.1"/>
    <property type="molecule type" value="Genomic_DNA"/>
</dbReference>
<accession>A0A5J4YUG1</accession>
<name>A0A5J4YUG1_PORPP</name>
<organism evidence="2 3">
    <name type="scientific">Porphyridium purpureum</name>
    <name type="common">Red alga</name>
    <name type="synonym">Porphyridium cruentum</name>
    <dbReference type="NCBI Taxonomy" id="35688"/>
    <lineage>
        <taxon>Eukaryota</taxon>
        <taxon>Rhodophyta</taxon>
        <taxon>Bangiophyceae</taxon>
        <taxon>Porphyridiales</taxon>
        <taxon>Porphyridiaceae</taxon>
        <taxon>Porphyridium</taxon>
    </lineage>
</organism>
<evidence type="ECO:0000313" key="2">
    <source>
        <dbReference type="EMBL" id="KAA8495139.1"/>
    </source>
</evidence>
<protein>
    <submittedName>
        <fullName evidence="2">Uncharacterized protein</fullName>
    </submittedName>
</protein>
<keyword evidence="3" id="KW-1185">Reference proteome</keyword>
<evidence type="ECO:0000313" key="3">
    <source>
        <dbReference type="Proteomes" id="UP000324585"/>
    </source>
</evidence>
<sequence>MIPSRRGRNAAPAKFRPVNEDLEKLLAHVGATHAQLYQLYSDLRQLGRFERNGSKPVTPLMRPVHATHVTGEALRELENCVKDEIDRRELSLVRGAETIALNRPFHTDVLRSMKLLDGMEEKIDDLLNADGVRESVLRELREVLDMCERAQNSYSKWQDAEMQANGAAVELRQLKPIEGEEEERVRLSQEQARQQDRADREERRVREYADKVTSMQGPLAKRCAVEYVRSIWIVVHAMEREIREAKVPIDDFCHLLLEREHERISKSWPVLAAEPQRSTSEVERV</sequence>
<comment type="caution">
    <text evidence="2">The sequence shown here is derived from an EMBL/GenBank/DDBJ whole genome shotgun (WGS) entry which is preliminary data.</text>
</comment>
<dbReference type="Proteomes" id="UP000324585">
    <property type="component" value="Unassembled WGS sequence"/>
</dbReference>